<feature type="region of interest" description="Disordered" evidence="4">
    <location>
        <begin position="484"/>
        <end position="506"/>
    </location>
</feature>
<dbReference type="InterPro" id="IPR044679">
    <property type="entry name" value="PWWP2-like"/>
</dbReference>
<dbReference type="GO" id="GO:1990904">
    <property type="term" value="C:ribonucleoprotein complex"/>
    <property type="evidence" value="ECO:0007669"/>
    <property type="project" value="UniProtKB-KW"/>
</dbReference>
<dbReference type="InterPro" id="IPR029004">
    <property type="entry name" value="Ribosomal_eL28/Mak16"/>
</dbReference>
<comment type="similarity">
    <text evidence="1">Belongs to the eukaryotic ribosomal protein eL28 family.</text>
</comment>
<feature type="compositionally biased region" description="Basic and acidic residues" evidence="4">
    <location>
        <begin position="495"/>
        <end position="506"/>
    </location>
</feature>
<dbReference type="Proteomes" id="UP000436088">
    <property type="component" value="Unassembled WGS sequence"/>
</dbReference>
<gene>
    <name evidence="6" type="ORF">F3Y22_tig00110674pilonHSYRG00138</name>
</gene>
<keyword evidence="2 6" id="KW-0689">Ribosomal protein</keyword>
<dbReference type="PANTHER" id="PTHR33697">
    <property type="entry name" value="T17B22.17 PROTEIN-RELATED"/>
    <property type="match status" value="1"/>
</dbReference>
<protein>
    <submittedName>
        <fullName evidence="6">60S ribosomal protein L28-1</fullName>
    </submittedName>
</protein>
<accession>A0A6A2ZWU7</accession>
<keyword evidence="7" id="KW-1185">Reference proteome</keyword>
<evidence type="ECO:0000256" key="2">
    <source>
        <dbReference type="ARBA" id="ARBA00022980"/>
    </source>
</evidence>
<keyword evidence="3" id="KW-0687">Ribonucleoprotein</keyword>
<evidence type="ECO:0000259" key="5">
    <source>
        <dbReference type="Pfam" id="PF01778"/>
    </source>
</evidence>
<evidence type="ECO:0000256" key="3">
    <source>
        <dbReference type="ARBA" id="ARBA00023274"/>
    </source>
</evidence>
<evidence type="ECO:0000313" key="7">
    <source>
        <dbReference type="Proteomes" id="UP000436088"/>
    </source>
</evidence>
<feature type="domain" description="Ribosomal eL28/Mak16" evidence="5">
    <location>
        <begin position="807"/>
        <end position="927"/>
    </location>
</feature>
<comment type="caution">
    <text evidence="6">The sequence shown here is derived from an EMBL/GenBank/DDBJ whole genome shotgun (WGS) entry which is preliminary data.</text>
</comment>
<evidence type="ECO:0000256" key="1">
    <source>
        <dbReference type="ARBA" id="ARBA00007926"/>
    </source>
</evidence>
<feature type="compositionally biased region" description="Basic residues" evidence="4">
    <location>
        <begin position="121"/>
        <end position="132"/>
    </location>
</feature>
<organism evidence="6 7">
    <name type="scientific">Hibiscus syriacus</name>
    <name type="common">Rose of Sharon</name>
    <dbReference type="NCBI Taxonomy" id="106335"/>
    <lineage>
        <taxon>Eukaryota</taxon>
        <taxon>Viridiplantae</taxon>
        <taxon>Streptophyta</taxon>
        <taxon>Embryophyta</taxon>
        <taxon>Tracheophyta</taxon>
        <taxon>Spermatophyta</taxon>
        <taxon>Magnoliopsida</taxon>
        <taxon>eudicotyledons</taxon>
        <taxon>Gunneridae</taxon>
        <taxon>Pentapetalae</taxon>
        <taxon>rosids</taxon>
        <taxon>malvids</taxon>
        <taxon>Malvales</taxon>
        <taxon>Malvaceae</taxon>
        <taxon>Malvoideae</taxon>
        <taxon>Hibiscus</taxon>
    </lineage>
</organism>
<evidence type="ECO:0000256" key="4">
    <source>
        <dbReference type="SAM" id="MobiDB-lite"/>
    </source>
</evidence>
<dbReference type="FunFam" id="3.30.390.110:FF:000002">
    <property type="entry name" value="60S ribosomal protein L28"/>
    <property type="match status" value="1"/>
</dbReference>
<name>A0A6A2ZWU7_HIBSY</name>
<dbReference type="PANTHER" id="PTHR33697:SF1">
    <property type="entry name" value="TUDOR_PWWP_MBT SUPERFAMILY PROTEIN"/>
    <property type="match status" value="1"/>
</dbReference>
<feature type="region of interest" description="Disordered" evidence="4">
    <location>
        <begin position="81"/>
        <end position="143"/>
    </location>
</feature>
<dbReference type="Gene3D" id="3.30.390.110">
    <property type="match status" value="1"/>
</dbReference>
<dbReference type="AlphaFoldDB" id="A0A6A2ZWU7"/>
<reference evidence="6" key="1">
    <citation type="submission" date="2019-09" db="EMBL/GenBank/DDBJ databases">
        <title>Draft genome information of white flower Hibiscus syriacus.</title>
        <authorList>
            <person name="Kim Y.-M."/>
        </authorList>
    </citation>
    <scope>NUCLEOTIDE SEQUENCE [LARGE SCALE GENOMIC DNA]</scope>
    <source>
        <strain evidence="6">YM2019G1</strain>
    </source>
</reference>
<sequence length="956" mass="107044">MGSPDDPNRKDIDAFVGGLVCVRRRNGSWWPGRIMGLDELPGGCLVSPRSGTPVKLIGREDASKYHSGGDNDCLAKESLNMSRSGKENEDGMSGSEDDSNSAPELSQSCTSFEETNLINGTKRRSMLGKRRKTPNDSDDDGAEGIKRMIGLEDLGMIVGSKRKVQAAGLLESDQQENASFCRPSTSNCLSNGGPINDSRNHSSSLKRKRSQLANVHEILKRKNRRRPLTKVLETTAMVPVPVAFDELPSSSTLFSRGLYESKVSGMDSNEYRKTISAVINNNNNNGISCEDGASLNVLEHAADASQTNNKTKTMKFRAYQSWLRMNLLTGYLMCHFSEKINHLREYSCLHLAFVVVRAAFSSSVPLKKPLLNGNLPGFLSLIKDMRFPLFKDFFSLAFRAPFLPEFVSVCDDSMCMQSPPELDSLIVYSFLFYSNIVSCSSETPEVGDMGRQAEVERHNESVYSRSVDVQTASISKRTQEGAAEWQLKGKRKSRQISEKQKQDPRKYADMIDEPNTYVGGINHLDGFSRGFDQKVDCKTVEDQLDGFRDWKYRQPCVRGSIVEAKVLTDGSINPQRSHLYRQSRYTVNPRYQTTDFPRKTYSADSSLYDIKIDVKADYQPRHVPLVSLVSKLDGKAVVGHPLTVEALNNVYCDNSSQEVAMECTEPDHSWKQNSGGRVPRKHIKSQLQFPHCKRKKAKKSRLLSKKIRRLSSLTGQKLGVAVKKPVVMKPKGPGENYRHEYCSSKFHDFSWDIGRINGDAGKRSVQLGNECNFGIRLPTIAIEQCKKDEARKWEAGAEKMATVPGQLIWEVVKKNNCFLVKQFGRGTAGVRFSKEPNNLYNLNSYKHSGLANKKTVTIQPGGKDQSVLLATTKTKKQNKPSVLLHNSVMKKEFPRMVKAVKNQVTENYYRPDLTKAALARLSAVHNSLKVAKSGVKKRNRQAFKIRGRNWGGGFYV</sequence>
<dbReference type="EMBL" id="VEPZ02001068">
    <property type="protein sequence ID" value="KAE8696410.1"/>
    <property type="molecule type" value="Genomic_DNA"/>
</dbReference>
<evidence type="ECO:0000313" key="6">
    <source>
        <dbReference type="EMBL" id="KAE8696410.1"/>
    </source>
</evidence>
<feature type="region of interest" description="Disordered" evidence="4">
    <location>
        <begin position="185"/>
        <end position="209"/>
    </location>
</feature>
<dbReference type="Pfam" id="PF01778">
    <property type="entry name" value="Ribosomal_L28e"/>
    <property type="match status" value="1"/>
</dbReference>
<proteinExistence type="inferred from homology"/>
<feature type="compositionally biased region" description="Polar residues" evidence="4">
    <location>
        <begin position="100"/>
        <end position="119"/>
    </location>
</feature>
<dbReference type="GO" id="GO:0005840">
    <property type="term" value="C:ribosome"/>
    <property type="evidence" value="ECO:0007669"/>
    <property type="project" value="UniProtKB-KW"/>
</dbReference>